<dbReference type="Proteomes" id="UP000637819">
    <property type="component" value="Chromosome"/>
</dbReference>
<name>A0A8T8DYI5_9EURY</name>
<evidence type="ECO:0000313" key="4">
    <source>
        <dbReference type="Proteomes" id="UP000637819"/>
    </source>
</evidence>
<gene>
    <name evidence="3" type="ORF">JMJ58_14970</name>
</gene>
<dbReference type="GeneID" id="62876452"/>
<feature type="transmembrane region" description="Helical" evidence="2">
    <location>
        <begin position="89"/>
        <end position="108"/>
    </location>
</feature>
<protein>
    <submittedName>
        <fullName evidence="3">Uncharacterized protein</fullName>
    </submittedName>
</protein>
<feature type="compositionally biased region" description="Acidic residues" evidence="1">
    <location>
        <begin position="7"/>
        <end position="19"/>
    </location>
</feature>
<keyword evidence="4" id="KW-1185">Reference proteome</keyword>
<sequence>MGKSEQGDEELVDSIDETDPLPTDQRVSGLKAACVAEGYAILLQVLVFFKTISIQILTIFVLILIDLFAPTVPTVTFSPVALQMGGEGLPVTYAVIATAIAIAAKRLYELNTSGYPETKIKMEGEEDG</sequence>
<dbReference type="AlphaFoldDB" id="A0A8T8DYI5"/>
<dbReference type="KEGG" id="hsal:JMJ58_14970"/>
<keyword evidence="2" id="KW-0472">Membrane</keyword>
<accession>A0A8T8DYI5</accession>
<evidence type="ECO:0000313" key="3">
    <source>
        <dbReference type="EMBL" id="QRV14236.1"/>
    </source>
</evidence>
<evidence type="ECO:0000256" key="1">
    <source>
        <dbReference type="SAM" id="MobiDB-lite"/>
    </source>
</evidence>
<evidence type="ECO:0000256" key="2">
    <source>
        <dbReference type="SAM" id="Phobius"/>
    </source>
</evidence>
<feature type="region of interest" description="Disordered" evidence="1">
    <location>
        <begin position="1"/>
        <end position="20"/>
    </location>
</feature>
<keyword evidence="2" id="KW-0812">Transmembrane</keyword>
<dbReference type="OrthoDB" id="382360at2157"/>
<reference evidence="3 4" key="1">
    <citation type="submission" date="2021-01" db="EMBL/GenBank/DDBJ databases">
        <title>Genome Sequence and Methylation Pattern of Haloterrigena salifodinae BOL5-1, An Extremely Halophilic Archaeon from a Bolivian Salt Mine.</title>
        <authorList>
            <person name="DasSarma P."/>
            <person name="Anton B.P."/>
            <person name="DasSarma S.L."/>
            <person name="von Ehrenheim H.A.L."/>
            <person name="Martinez F.L."/>
            <person name="Guzman D."/>
            <person name="Roberts R.J."/>
            <person name="DasSarma S."/>
        </authorList>
    </citation>
    <scope>NUCLEOTIDE SEQUENCE [LARGE SCALE GENOMIC DNA]</scope>
    <source>
        <strain evidence="3 4">BOL5-1</strain>
    </source>
</reference>
<dbReference type="EMBL" id="CP069188">
    <property type="protein sequence ID" value="QRV14236.1"/>
    <property type="molecule type" value="Genomic_DNA"/>
</dbReference>
<organism evidence="3 4">
    <name type="scientific">Haloterrigena salifodinae</name>
    <dbReference type="NCBI Taxonomy" id="2675099"/>
    <lineage>
        <taxon>Archaea</taxon>
        <taxon>Methanobacteriati</taxon>
        <taxon>Methanobacteriota</taxon>
        <taxon>Stenosarchaea group</taxon>
        <taxon>Halobacteria</taxon>
        <taxon>Halobacteriales</taxon>
        <taxon>Natrialbaceae</taxon>
        <taxon>Haloterrigena</taxon>
    </lineage>
</organism>
<proteinExistence type="predicted"/>
<dbReference type="RefSeq" id="WP_204747095.1">
    <property type="nucleotide sequence ID" value="NZ_CP069188.1"/>
</dbReference>
<keyword evidence="2" id="KW-1133">Transmembrane helix</keyword>